<evidence type="ECO:0000313" key="2">
    <source>
        <dbReference type="Proteomes" id="UP000663864"/>
    </source>
</evidence>
<comment type="caution">
    <text evidence="1">The sequence shown here is derived from an EMBL/GenBank/DDBJ whole genome shotgun (WGS) entry which is preliminary data.</text>
</comment>
<evidence type="ECO:0000313" key="1">
    <source>
        <dbReference type="EMBL" id="CAF1469943.1"/>
    </source>
</evidence>
<gene>
    <name evidence="1" type="ORF">ZHD862_LOCUS36085</name>
</gene>
<name>A0A815QY63_9BILA</name>
<dbReference type="Proteomes" id="UP000663864">
    <property type="component" value="Unassembled WGS sequence"/>
</dbReference>
<reference evidence="1" key="1">
    <citation type="submission" date="2021-02" db="EMBL/GenBank/DDBJ databases">
        <authorList>
            <person name="Nowell W R."/>
        </authorList>
    </citation>
    <scope>NUCLEOTIDE SEQUENCE</scope>
</reference>
<protein>
    <submittedName>
        <fullName evidence="1">Uncharacterized protein</fullName>
    </submittedName>
</protein>
<sequence length="141" mass="16507">MYVQHNGVAMGAPLAPVIADIFMTYLETTLMDKLTQLGVCEWYRYEKYCIKDVLIAQQKYNKQRYDKHRPNPHYHIGDRVFTKIFTTRGKLDPHYSSEPNIITEIHHPTDSVLNEYTGIVKQFHVSDIRPIIPVYEPDPNN</sequence>
<dbReference type="EMBL" id="CAJNOT010005600">
    <property type="protein sequence ID" value="CAF1469943.1"/>
    <property type="molecule type" value="Genomic_DNA"/>
</dbReference>
<dbReference type="AlphaFoldDB" id="A0A815QY63"/>
<accession>A0A815QY63</accession>
<proteinExistence type="predicted"/>
<organism evidence="1 2">
    <name type="scientific">Rotaria sordida</name>
    <dbReference type="NCBI Taxonomy" id="392033"/>
    <lineage>
        <taxon>Eukaryota</taxon>
        <taxon>Metazoa</taxon>
        <taxon>Spiralia</taxon>
        <taxon>Gnathifera</taxon>
        <taxon>Rotifera</taxon>
        <taxon>Eurotatoria</taxon>
        <taxon>Bdelloidea</taxon>
        <taxon>Philodinida</taxon>
        <taxon>Philodinidae</taxon>
        <taxon>Rotaria</taxon>
    </lineage>
</organism>